<gene>
    <name evidence="1" type="ORF">QLQ22_12155</name>
</gene>
<dbReference type="EMBL" id="CP126116">
    <property type="protein sequence ID" value="WHZ60031.1"/>
    <property type="molecule type" value="Genomic_DNA"/>
</dbReference>
<organism evidence="1 2">
    <name type="scientific">Metabacillus hrfriensis</name>
    <dbReference type="NCBI Taxonomy" id="3048891"/>
    <lineage>
        <taxon>Bacteria</taxon>
        <taxon>Bacillati</taxon>
        <taxon>Bacillota</taxon>
        <taxon>Bacilli</taxon>
        <taxon>Bacillales</taxon>
        <taxon>Bacillaceae</taxon>
        <taxon>Metabacillus</taxon>
    </lineage>
</organism>
<evidence type="ECO:0000313" key="1">
    <source>
        <dbReference type="EMBL" id="WHZ60031.1"/>
    </source>
</evidence>
<name>A0ACD4RI30_9BACI</name>
<evidence type="ECO:0000313" key="2">
    <source>
        <dbReference type="Proteomes" id="UP001226091"/>
    </source>
</evidence>
<protein>
    <submittedName>
        <fullName evidence="1">Excinuclease ABC subunit C</fullName>
    </submittedName>
</protein>
<sequence>MDNNVKNFDYIKNQVKQLIKDNLHREVTSETKHNISGIYMIYIDNFTPEKILPIYIGKSNNIQRRYKKHFEEILALNRLSYDEYHKYFFFESQSFYEGNFKSCKIFKYMIENKCTLQDFHMIVLEEVEEEYLDEKEQEYFQRLLPSFFGFNQLNSLLKQIKFRFSNLEMSNSEIEVYLRILLEDIKGINSYYEYGFTRFNFEHSIPKDISYLLEEKGQLDGDMLLKFDEVKLSLYEMCKRYISDFEEMKRLFEQKNRLYEVYKIARDECYEALDLLKRVISEKFEELKIYSEEAIKNFIYSIEYKNNPKYKELFNKYLKSQKCKMNFYEIFDEQIKDFNKKSEEKNAKNIPYSEALDLNLKREDEIRPERYKMIFPSSQFESFSLGDRSNFLSIKLNEDSDLLNTCHIQMYISNNGVNRSIEVYKEPFIIRFDYCFIDNQGNKTENEYYIDNETTRNCQSGIQYFEKDFYNMFAFQKEKFKISSLINNEIDNSFISVLAEYKHGINDYTIKDKKLIKLTAVLDEIQQLTDEETRFNIDVSESANCLKKCIMNERLQNNEFVEQILLTKKLLKLKKRKKSPIKKAKEVVNKTDLTENNKVKRAVAFKQNVLIKSNNNVDVLNYVSSREKAIAHCKSCGHKWEIRSDHLLARPYCPLCRKMTNNI</sequence>
<accession>A0ACD4RI30</accession>
<dbReference type="Proteomes" id="UP001226091">
    <property type="component" value="Chromosome"/>
</dbReference>
<proteinExistence type="predicted"/>
<reference evidence="2" key="1">
    <citation type="journal article" date="2025" name="Aquaculture">
        <title>Assessment of the bioflocculant production and safety properties of Metabacillus hrfriensis sp. nov. based on phenotypic and whole-genome sequencing analysis.</title>
        <authorList>
            <person name="Zhang R."/>
            <person name="Zhao Z."/>
            <person name="Luo L."/>
            <person name="Wang S."/>
            <person name="Guo K."/>
            <person name="Xu W."/>
        </authorList>
    </citation>
    <scope>NUCLEOTIDE SEQUENCE [LARGE SCALE GENOMIC DNA]</scope>
    <source>
        <strain evidence="2">CT-WN-B3</strain>
    </source>
</reference>
<keyword evidence="2" id="KW-1185">Reference proteome</keyword>